<proteinExistence type="predicted"/>
<protein>
    <submittedName>
        <fullName evidence="3">ATP-binding protein</fullName>
    </submittedName>
</protein>
<comment type="caution">
    <text evidence="3">The sequence shown here is derived from an EMBL/GenBank/DDBJ whole genome shotgun (WGS) entry which is preliminary data.</text>
</comment>
<evidence type="ECO:0000313" key="3">
    <source>
        <dbReference type="EMBL" id="HHP81515.1"/>
    </source>
</evidence>
<organism evidence="3">
    <name type="scientific">Ignisphaera aggregans</name>
    <dbReference type="NCBI Taxonomy" id="334771"/>
    <lineage>
        <taxon>Archaea</taxon>
        <taxon>Thermoproteota</taxon>
        <taxon>Thermoprotei</taxon>
        <taxon>Desulfurococcales</taxon>
        <taxon>Desulfurococcaceae</taxon>
        <taxon>Ignisphaera</taxon>
    </lineage>
</organism>
<dbReference type="EMBL" id="DRZI01000104">
    <property type="protein sequence ID" value="HHP81515.1"/>
    <property type="molecule type" value="Genomic_DNA"/>
</dbReference>
<dbReference type="Gene3D" id="1.10.10.10">
    <property type="entry name" value="Winged helix-like DNA-binding domain superfamily/Winged helix DNA-binding domain"/>
    <property type="match status" value="1"/>
</dbReference>
<dbReference type="InterPro" id="IPR036390">
    <property type="entry name" value="WH_DNA-bd_sf"/>
</dbReference>
<dbReference type="InterPro" id="IPR048907">
    <property type="entry name" value="WHD_MCM_arc"/>
</dbReference>
<name>A0A7C5TGX1_9CREN</name>
<sequence length="357" mass="41356">MLFDPRPKTCKKDLYNFNDELNSLIKFFSKSLTIVTGLRRTGKTSLVLTALEESAMPYIYIDLREGVSSYRDLYIVISKSFERFASKFSKRDILWSYIVKGLKSIKGVSIAGFEISFSWGRDRVLLTELFEVLDNAAERANTKIVVVFDEVQKIRGSISEILYSSIAHSYDFHRNISFVLTGSEMGLLYNVVMNPKSPLYGRVFMEVKTRRLNVEESRDFLLTGFREVNMHVSFNEIDLVVDELGGIIGWLTYYGYLKINGVENLETIKKTAIEMAKTEIENFLRFRVSKRYRVVLKLLAKGYREWGLLKKELEKYEGREISDRVLHDILKTLKIYSIIDENNNFLDPIIKDAVAEL</sequence>
<dbReference type="Pfam" id="PF01637">
    <property type="entry name" value="ATPase_2"/>
    <property type="match status" value="1"/>
</dbReference>
<dbReference type="Gene3D" id="1.10.8.60">
    <property type="match status" value="1"/>
</dbReference>
<dbReference type="Gene3D" id="3.40.50.300">
    <property type="entry name" value="P-loop containing nucleotide triphosphate hydrolases"/>
    <property type="match status" value="1"/>
</dbReference>
<dbReference type="InterPro" id="IPR027417">
    <property type="entry name" value="P-loop_NTPase"/>
</dbReference>
<keyword evidence="3" id="KW-0067">ATP-binding</keyword>
<dbReference type="InterPro" id="IPR036388">
    <property type="entry name" value="WH-like_DNA-bd_sf"/>
</dbReference>
<dbReference type="SUPFAM" id="SSF52540">
    <property type="entry name" value="P-loop containing nucleoside triphosphate hydrolases"/>
    <property type="match status" value="1"/>
</dbReference>
<dbReference type="SUPFAM" id="SSF46785">
    <property type="entry name" value="Winged helix' DNA-binding domain"/>
    <property type="match status" value="1"/>
</dbReference>
<reference evidence="3" key="1">
    <citation type="journal article" date="2020" name="mSystems">
        <title>Genome- and Community-Level Interaction Insights into Carbon Utilization and Element Cycling Functions of Hydrothermarchaeota in Hydrothermal Sediment.</title>
        <authorList>
            <person name="Zhou Z."/>
            <person name="Liu Y."/>
            <person name="Xu W."/>
            <person name="Pan J."/>
            <person name="Luo Z.H."/>
            <person name="Li M."/>
        </authorList>
    </citation>
    <scope>NUCLEOTIDE SEQUENCE [LARGE SCALE GENOMIC DNA]</scope>
    <source>
        <strain evidence="3">SpSt-1121</strain>
    </source>
</reference>
<evidence type="ECO:0000259" key="1">
    <source>
        <dbReference type="Pfam" id="PF01637"/>
    </source>
</evidence>
<feature type="domain" description="MCM C-terminal" evidence="2">
    <location>
        <begin position="289"/>
        <end position="343"/>
    </location>
</feature>
<feature type="domain" description="ATPase" evidence="1">
    <location>
        <begin position="20"/>
        <end position="248"/>
    </location>
</feature>
<keyword evidence="3" id="KW-0547">Nucleotide-binding</keyword>
<gene>
    <name evidence="3" type="ORF">ENM84_02495</name>
</gene>
<dbReference type="PANTHER" id="PTHR34301">
    <property type="entry name" value="DNA-BINDING PROTEIN-RELATED"/>
    <property type="match status" value="1"/>
</dbReference>
<accession>A0A7C5TGX1</accession>
<dbReference type="AlphaFoldDB" id="A0A7C5TGX1"/>
<evidence type="ECO:0000259" key="2">
    <source>
        <dbReference type="Pfam" id="PF21100"/>
    </source>
</evidence>
<dbReference type="InterPro" id="IPR011579">
    <property type="entry name" value="ATPase_dom"/>
</dbReference>
<dbReference type="GO" id="GO:0005524">
    <property type="term" value="F:ATP binding"/>
    <property type="evidence" value="ECO:0007669"/>
    <property type="project" value="UniProtKB-KW"/>
</dbReference>
<dbReference type="Pfam" id="PF21100">
    <property type="entry name" value="WHD_MCM"/>
    <property type="match status" value="1"/>
</dbReference>
<dbReference type="PANTHER" id="PTHR34301:SF8">
    <property type="entry name" value="ATPASE DOMAIN-CONTAINING PROTEIN"/>
    <property type="match status" value="1"/>
</dbReference>